<dbReference type="VEuPathDB" id="FungiDB:PC9H_005161"/>
<feature type="region of interest" description="Disordered" evidence="1">
    <location>
        <begin position="189"/>
        <end position="219"/>
    </location>
</feature>
<dbReference type="AlphaFoldDB" id="A0A8H6ZYI5"/>
<accession>A0A8H6ZYI5</accession>
<evidence type="ECO:0000313" key="4">
    <source>
        <dbReference type="Proteomes" id="UP000623687"/>
    </source>
</evidence>
<dbReference type="GeneID" id="59374979"/>
<dbReference type="OrthoDB" id="10347522at2759"/>
<reference evidence="3" key="1">
    <citation type="submission" date="2019-07" db="EMBL/GenBank/DDBJ databases">
        <authorList>
            <person name="Palmer J.M."/>
        </authorList>
    </citation>
    <scope>NUCLEOTIDE SEQUENCE</scope>
    <source>
        <strain evidence="3">PC9</strain>
    </source>
</reference>
<feature type="compositionally biased region" description="Basic and acidic residues" evidence="1">
    <location>
        <begin position="264"/>
        <end position="278"/>
    </location>
</feature>
<gene>
    <name evidence="3" type="ORF">PC9H_005161</name>
</gene>
<dbReference type="RefSeq" id="XP_036633238.1">
    <property type="nucleotide sequence ID" value="XM_036774736.1"/>
</dbReference>
<feature type="transmembrane region" description="Helical" evidence="2">
    <location>
        <begin position="140"/>
        <end position="163"/>
    </location>
</feature>
<evidence type="ECO:0000256" key="1">
    <source>
        <dbReference type="SAM" id="MobiDB-lite"/>
    </source>
</evidence>
<comment type="caution">
    <text evidence="3">The sequence shown here is derived from an EMBL/GenBank/DDBJ whole genome shotgun (WGS) entry which is preliminary data.</text>
</comment>
<protein>
    <submittedName>
        <fullName evidence="3">Uncharacterized protein</fullName>
    </submittedName>
</protein>
<feature type="compositionally biased region" description="Low complexity" evidence="1">
    <location>
        <begin position="205"/>
        <end position="214"/>
    </location>
</feature>
<evidence type="ECO:0000313" key="3">
    <source>
        <dbReference type="EMBL" id="KAF7433211.1"/>
    </source>
</evidence>
<keyword evidence="4" id="KW-1185">Reference proteome</keyword>
<name>A0A8H6ZYI5_PLEOS</name>
<dbReference type="EMBL" id="JACETU010000003">
    <property type="protein sequence ID" value="KAF7433211.1"/>
    <property type="molecule type" value="Genomic_DNA"/>
</dbReference>
<sequence length="278" mass="29785">MSLGGLGGILADGPDRGLGPLVGPQPTTVPHTTPLAATPLFSPGPIRTAAPTRVPASSPTLIRASHTFTPTQRPSSSTTIATPSQSLSTVLFESYSDGQIKTITTFMPASTETAGIPAVVNTRTSGNNGQPTGFLQNKSLSGFVFFILGVTLLALISVVITCVMRRRQRRKRMDEAMAFDAASMIVDPYNRNHTNSPREDIFGESLSRSSSSRSGRSKKHLSEESYGYAGYGTYAGGDYTAHGVPTLAYTAPSAAFHPQFPHPTHIDRQRTYEQKGYY</sequence>
<keyword evidence="2" id="KW-0812">Transmembrane</keyword>
<keyword evidence="2" id="KW-1133">Transmembrane helix</keyword>
<evidence type="ECO:0000256" key="2">
    <source>
        <dbReference type="SAM" id="Phobius"/>
    </source>
</evidence>
<proteinExistence type="predicted"/>
<organism evidence="3 4">
    <name type="scientific">Pleurotus ostreatus</name>
    <name type="common">Oyster mushroom</name>
    <name type="synonym">White-rot fungus</name>
    <dbReference type="NCBI Taxonomy" id="5322"/>
    <lineage>
        <taxon>Eukaryota</taxon>
        <taxon>Fungi</taxon>
        <taxon>Dikarya</taxon>
        <taxon>Basidiomycota</taxon>
        <taxon>Agaricomycotina</taxon>
        <taxon>Agaricomycetes</taxon>
        <taxon>Agaricomycetidae</taxon>
        <taxon>Agaricales</taxon>
        <taxon>Pleurotineae</taxon>
        <taxon>Pleurotaceae</taxon>
        <taxon>Pleurotus</taxon>
    </lineage>
</organism>
<dbReference type="Proteomes" id="UP000623687">
    <property type="component" value="Unassembled WGS sequence"/>
</dbReference>
<feature type="region of interest" description="Disordered" evidence="1">
    <location>
        <begin position="258"/>
        <end position="278"/>
    </location>
</feature>
<keyword evidence="2" id="KW-0472">Membrane</keyword>